<organism evidence="1 2">
    <name type="scientific">Trichonephila inaurata madagascariensis</name>
    <dbReference type="NCBI Taxonomy" id="2747483"/>
    <lineage>
        <taxon>Eukaryota</taxon>
        <taxon>Metazoa</taxon>
        <taxon>Ecdysozoa</taxon>
        <taxon>Arthropoda</taxon>
        <taxon>Chelicerata</taxon>
        <taxon>Arachnida</taxon>
        <taxon>Araneae</taxon>
        <taxon>Araneomorphae</taxon>
        <taxon>Entelegynae</taxon>
        <taxon>Araneoidea</taxon>
        <taxon>Nephilidae</taxon>
        <taxon>Trichonephila</taxon>
        <taxon>Trichonephila inaurata</taxon>
    </lineage>
</organism>
<evidence type="ECO:0000313" key="1">
    <source>
        <dbReference type="EMBL" id="GFY67345.1"/>
    </source>
</evidence>
<keyword evidence="2" id="KW-1185">Reference proteome</keyword>
<evidence type="ECO:0000313" key="2">
    <source>
        <dbReference type="Proteomes" id="UP000886998"/>
    </source>
</evidence>
<dbReference type="EMBL" id="BMAV01016525">
    <property type="protein sequence ID" value="GFY67345.1"/>
    <property type="molecule type" value="Genomic_DNA"/>
</dbReference>
<sequence>MIDTVNIGSEVRSNSSSETRKTFIKLQKEDEALINVWEQANKKEKAYEIQDDIPLHNDVVCGEPIKQVVLPACKRKEILQMVHEIPLAGHLAEQKKSSNALNIPFSGLRLKGTRRHIAKHANFVSYGEL</sequence>
<name>A0A8X6Y752_9ARAC</name>
<reference evidence="1" key="1">
    <citation type="submission" date="2020-08" db="EMBL/GenBank/DDBJ databases">
        <title>Multicomponent nature underlies the extraordinary mechanical properties of spider dragline silk.</title>
        <authorList>
            <person name="Kono N."/>
            <person name="Nakamura H."/>
            <person name="Mori M."/>
            <person name="Yoshida Y."/>
            <person name="Ohtoshi R."/>
            <person name="Malay A.D."/>
            <person name="Moran D.A.P."/>
            <person name="Tomita M."/>
            <person name="Numata K."/>
            <person name="Arakawa K."/>
        </authorList>
    </citation>
    <scope>NUCLEOTIDE SEQUENCE</scope>
</reference>
<proteinExistence type="predicted"/>
<dbReference type="AlphaFoldDB" id="A0A8X6Y752"/>
<dbReference type="Proteomes" id="UP000886998">
    <property type="component" value="Unassembled WGS sequence"/>
</dbReference>
<dbReference type="OrthoDB" id="3863715at2759"/>
<gene>
    <name evidence="1" type="primary">pol_1282</name>
    <name evidence="1" type="ORF">TNIN_162751</name>
</gene>
<accession>A0A8X6Y752</accession>
<protein>
    <submittedName>
        <fullName evidence="1">Retrovirus-related Pol polyprotein from transposon 297</fullName>
    </submittedName>
</protein>
<comment type="caution">
    <text evidence="1">The sequence shown here is derived from an EMBL/GenBank/DDBJ whole genome shotgun (WGS) entry which is preliminary data.</text>
</comment>